<dbReference type="SUPFAM" id="SSF55785">
    <property type="entry name" value="PYP-like sensor domain (PAS domain)"/>
    <property type="match status" value="1"/>
</dbReference>
<dbReference type="STRING" id="415747.SAMN03097708_01175"/>
<dbReference type="Gene3D" id="6.10.340.10">
    <property type="match status" value="1"/>
</dbReference>
<organism evidence="14 15">
    <name type="scientific">Thiohalomonas denitrificans</name>
    <dbReference type="NCBI Taxonomy" id="415747"/>
    <lineage>
        <taxon>Bacteria</taxon>
        <taxon>Pseudomonadati</taxon>
        <taxon>Pseudomonadota</taxon>
        <taxon>Gammaproteobacteria</taxon>
        <taxon>Thiohalomonadales</taxon>
        <taxon>Thiohalomonadaceae</taxon>
        <taxon>Thiohalomonas</taxon>
    </lineage>
</organism>
<dbReference type="InterPro" id="IPR035965">
    <property type="entry name" value="PAS-like_dom_sf"/>
</dbReference>
<dbReference type="Gene3D" id="3.30.565.10">
    <property type="entry name" value="Histidine kinase-like ATPase, C-terminal domain"/>
    <property type="match status" value="1"/>
</dbReference>
<dbReference type="GO" id="GO:0006355">
    <property type="term" value="P:regulation of DNA-templated transcription"/>
    <property type="evidence" value="ECO:0007669"/>
    <property type="project" value="InterPro"/>
</dbReference>
<dbReference type="PROSITE" id="PS50885">
    <property type="entry name" value="HAMP"/>
    <property type="match status" value="1"/>
</dbReference>
<dbReference type="InterPro" id="IPR003661">
    <property type="entry name" value="HisK_dim/P_dom"/>
</dbReference>
<evidence type="ECO:0000256" key="8">
    <source>
        <dbReference type="SAM" id="Coils"/>
    </source>
</evidence>
<feature type="transmembrane region" description="Helical" evidence="9">
    <location>
        <begin position="202"/>
        <end position="223"/>
    </location>
</feature>
<evidence type="ECO:0000313" key="14">
    <source>
        <dbReference type="EMBL" id="SCZ55672.1"/>
    </source>
</evidence>
<keyword evidence="15" id="KW-1185">Reference proteome</keyword>
<comment type="catalytic activity">
    <reaction evidence="1">
        <text>ATP + protein L-histidine = ADP + protein N-phospho-L-histidine.</text>
        <dbReference type="EC" id="2.7.13.3"/>
    </reaction>
</comment>
<dbReference type="PROSITE" id="PS50113">
    <property type="entry name" value="PAC"/>
    <property type="match status" value="1"/>
</dbReference>
<evidence type="ECO:0000259" key="12">
    <source>
        <dbReference type="PROSITE" id="PS50113"/>
    </source>
</evidence>
<evidence type="ECO:0000256" key="5">
    <source>
        <dbReference type="ARBA" id="ARBA00022679"/>
    </source>
</evidence>
<dbReference type="Pfam" id="PF02518">
    <property type="entry name" value="HATPase_c"/>
    <property type="match status" value="1"/>
</dbReference>
<dbReference type="GO" id="GO:0005886">
    <property type="term" value="C:plasma membrane"/>
    <property type="evidence" value="ECO:0007669"/>
    <property type="project" value="UniProtKB-ARBA"/>
</dbReference>
<dbReference type="PANTHER" id="PTHR42878">
    <property type="entry name" value="TWO-COMPONENT HISTIDINE KINASE"/>
    <property type="match status" value="1"/>
</dbReference>
<evidence type="ECO:0000259" key="13">
    <source>
        <dbReference type="PROSITE" id="PS50885"/>
    </source>
</evidence>
<feature type="domain" description="PAC" evidence="12">
    <location>
        <begin position="345"/>
        <end position="396"/>
    </location>
</feature>
<feature type="transmembrane region" description="Helical" evidence="9">
    <location>
        <begin position="9"/>
        <end position="32"/>
    </location>
</feature>
<keyword evidence="4" id="KW-0597">Phosphoprotein</keyword>
<evidence type="ECO:0000256" key="4">
    <source>
        <dbReference type="ARBA" id="ARBA00022553"/>
    </source>
</evidence>
<dbReference type="GO" id="GO:0000155">
    <property type="term" value="F:phosphorelay sensor kinase activity"/>
    <property type="evidence" value="ECO:0007669"/>
    <property type="project" value="InterPro"/>
</dbReference>
<dbReference type="SMART" id="SM00091">
    <property type="entry name" value="PAS"/>
    <property type="match status" value="1"/>
</dbReference>
<dbReference type="AlphaFoldDB" id="A0A1G5Q1Z1"/>
<evidence type="ECO:0000259" key="11">
    <source>
        <dbReference type="PROSITE" id="PS50112"/>
    </source>
</evidence>
<keyword evidence="8" id="KW-0175">Coiled coil</keyword>
<dbReference type="Pfam" id="PF00672">
    <property type="entry name" value="HAMP"/>
    <property type="match status" value="1"/>
</dbReference>
<dbReference type="InterPro" id="IPR013767">
    <property type="entry name" value="PAS_fold"/>
</dbReference>
<dbReference type="SMART" id="SM00387">
    <property type="entry name" value="HATPase_c"/>
    <property type="match status" value="1"/>
</dbReference>
<evidence type="ECO:0000256" key="3">
    <source>
        <dbReference type="ARBA" id="ARBA00012438"/>
    </source>
</evidence>
<feature type="domain" description="HAMP" evidence="13">
    <location>
        <begin position="225"/>
        <end position="276"/>
    </location>
</feature>
<feature type="coiled-coil region" evidence="8">
    <location>
        <begin position="387"/>
        <end position="418"/>
    </location>
</feature>
<keyword evidence="6" id="KW-0418">Kinase</keyword>
<dbReference type="PROSITE" id="PS50112">
    <property type="entry name" value="PAS"/>
    <property type="match status" value="1"/>
</dbReference>
<sequence>MRPGLRTRYAVSTSCLIIVVVLVLSSGLMWHFRQALENLSQAGMQTLSELGESQLRNHGLEFAHLVAGNVASPYSRQSIERMHEVLQDARQHYSVEYLVLFDERGRAVLDGLRQNAPSFGEPLPESFALGVFEDGEPIVRHRNGIIDVAVPVVTTVAGQNAGERELLGGLWVGFSKKMMTVRLSEMRDELTALRLETLREELIAIALITSALLVGGILVAVQLGRRLTDPILKLAATAQRIGQAQPATIDVDRGDEVGDLAKALAAMQESLRATTVSKDYLGAIIHSLHETLLVTDAQWRIRLTNRAIRDSFGFEEDELIGRSIDELFNGSAECRSVFDATSTYAYRECSFKAGDGKWVPVVASAALLKGEDGQTGTVFVIQNIAERKEMEDELRHYRDNLERLVTERTAELSAVNEELESFSYSISHDLRAPLRALNGFSQMLMEDYRERLDEDGQGYLERIRGASERMSQMIDGMLTLSRVARREIRRESVDLSALAEELLDELRSADPKRRVELHIESGLRVTGDPALLRLLMQNLLHNAWKFTANREPARIEVGRSIEDGQTFFFVRDNGSGFDMSEANELFKPFRRLESAQHYEGTGIGLATVSRVVMRHGGRIWATGTRGEGATFSFTIPDRRLARRSSA</sequence>
<dbReference type="InterPro" id="IPR005467">
    <property type="entry name" value="His_kinase_dom"/>
</dbReference>
<dbReference type="Proteomes" id="UP000199648">
    <property type="component" value="Unassembled WGS sequence"/>
</dbReference>
<feature type="domain" description="Histidine kinase" evidence="10">
    <location>
        <begin position="425"/>
        <end position="639"/>
    </location>
</feature>
<feature type="domain" description="PAS" evidence="11">
    <location>
        <begin position="277"/>
        <end position="329"/>
    </location>
</feature>
<dbReference type="InterPro" id="IPR003594">
    <property type="entry name" value="HATPase_dom"/>
</dbReference>
<name>A0A1G5Q1Z1_9GAMM</name>
<keyword evidence="9" id="KW-0812">Transmembrane</keyword>
<dbReference type="PANTHER" id="PTHR42878:SF15">
    <property type="entry name" value="BACTERIOPHYTOCHROME"/>
    <property type="match status" value="1"/>
</dbReference>
<dbReference type="InterPro" id="IPR000700">
    <property type="entry name" value="PAS-assoc_C"/>
</dbReference>
<evidence type="ECO:0000256" key="7">
    <source>
        <dbReference type="ARBA" id="ARBA00023136"/>
    </source>
</evidence>
<dbReference type="GO" id="GO:0000156">
    <property type="term" value="F:phosphorelay response regulator activity"/>
    <property type="evidence" value="ECO:0007669"/>
    <property type="project" value="TreeGrafter"/>
</dbReference>
<comment type="subcellular location">
    <subcellularLocation>
        <location evidence="2">Membrane</location>
    </subcellularLocation>
</comment>
<evidence type="ECO:0000259" key="10">
    <source>
        <dbReference type="PROSITE" id="PS50109"/>
    </source>
</evidence>
<dbReference type="FunFam" id="1.10.287.130:FF:000070">
    <property type="entry name" value="Histidine kinase sensor protein"/>
    <property type="match status" value="1"/>
</dbReference>
<evidence type="ECO:0000313" key="15">
    <source>
        <dbReference type="Proteomes" id="UP000199648"/>
    </source>
</evidence>
<protein>
    <recommendedName>
        <fullName evidence="3">histidine kinase</fullName>
        <ecNumber evidence="3">2.7.13.3</ecNumber>
    </recommendedName>
</protein>
<dbReference type="GO" id="GO:0030295">
    <property type="term" value="F:protein kinase activator activity"/>
    <property type="evidence" value="ECO:0007669"/>
    <property type="project" value="TreeGrafter"/>
</dbReference>
<evidence type="ECO:0000256" key="1">
    <source>
        <dbReference type="ARBA" id="ARBA00000085"/>
    </source>
</evidence>
<dbReference type="NCBIfam" id="TIGR00229">
    <property type="entry name" value="sensory_box"/>
    <property type="match status" value="1"/>
</dbReference>
<keyword evidence="9" id="KW-1133">Transmembrane helix</keyword>
<dbReference type="OrthoDB" id="7051794at2"/>
<dbReference type="InterPro" id="IPR004358">
    <property type="entry name" value="Sig_transdc_His_kin-like_C"/>
</dbReference>
<keyword evidence="7 9" id="KW-0472">Membrane</keyword>
<dbReference type="RefSeq" id="WP_092993870.1">
    <property type="nucleotide sequence ID" value="NZ_FMWD01000003.1"/>
</dbReference>
<proteinExistence type="predicted"/>
<dbReference type="PRINTS" id="PR00344">
    <property type="entry name" value="BCTRLSENSOR"/>
</dbReference>
<dbReference type="Pfam" id="PF00989">
    <property type="entry name" value="PAS"/>
    <property type="match status" value="1"/>
</dbReference>
<dbReference type="SUPFAM" id="SSF158472">
    <property type="entry name" value="HAMP domain-like"/>
    <property type="match status" value="1"/>
</dbReference>
<dbReference type="SMART" id="SM00388">
    <property type="entry name" value="HisKA"/>
    <property type="match status" value="1"/>
</dbReference>
<dbReference type="PROSITE" id="PS50109">
    <property type="entry name" value="HIS_KIN"/>
    <property type="match status" value="1"/>
</dbReference>
<dbReference type="InterPro" id="IPR036097">
    <property type="entry name" value="HisK_dim/P_sf"/>
</dbReference>
<dbReference type="Gene3D" id="3.30.450.20">
    <property type="entry name" value="PAS domain"/>
    <property type="match status" value="1"/>
</dbReference>
<evidence type="ECO:0000256" key="6">
    <source>
        <dbReference type="ARBA" id="ARBA00022777"/>
    </source>
</evidence>
<dbReference type="InterPro" id="IPR050351">
    <property type="entry name" value="BphY/WalK/GraS-like"/>
</dbReference>
<dbReference type="CDD" id="cd00082">
    <property type="entry name" value="HisKA"/>
    <property type="match status" value="1"/>
</dbReference>
<dbReference type="InterPro" id="IPR036890">
    <property type="entry name" value="HATPase_C_sf"/>
</dbReference>
<dbReference type="Gene3D" id="1.10.287.130">
    <property type="match status" value="1"/>
</dbReference>
<dbReference type="CDD" id="cd06225">
    <property type="entry name" value="HAMP"/>
    <property type="match status" value="1"/>
</dbReference>
<dbReference type="SUPFAM" id="SSF47384">
    <property type="entry name" value="Homodimeric domain of signal transducing histidine kinase"/>
    <property type="match status" value="1"/>
</dbReference>
<dbReference type="GO" id="GO:0007234">
    <property type="term" value="P:osmosensory signaling via phosphorelay pathway"/>
    <property type="evidence" value="ECO:0007669"/>
    <property type="project" value="TreeGrafter"/>
</dbReference>
<dbReference type="InterPro" id="IPR000014">
    <property type="entry name" value="PAS"/>
</dbReference>
<evidence type="ECO:0000256" key="2">
    <source>
        <dbReference type="ARBA" id="ARBA00004370"/>
    </source>
</evidence>
<accession>A0A1G5Q1Z1</accession>
<keyword evidence="5" id="KW-0808">Transferase</keyword>
<gene>
    <name evidence="14" type="ORF">SAMN03097708_01175</name>
</gene>
<dbReference type="EC" id="2.7.13.3" evidence="3"/>
<dbReference type="Pfam" id="PF00512">
    <property type="entry name" value="HisKA"/>
    <property type="match status" value="1"/>
</dbReference>
<dbReference type="SMART" id="SM00304">
    <property type="entry name" value="HAMP"/>
    <property type="match status" value="1"/>
</dbReference>
<dbReference type="FunFam" id="3.30.565.10:FF:000006">
    <property type="entry name" value="Sensor histidine kinase WalK"/>
    <property type="match status" value="1"/>
</dbReference>
<dbReference type="EMBL" id="FMWD01000003">
    <property type="protein sequence ID" value="SCZ55672.1"/>
    <property type="molecule type" value="Genomic_DNA"/>
</dbReference>
<dbReference type="InterPro" id="IPR003660">
    <property type="entry name" value="HAMP_dom"/>
</dbReference>
<dbReference type="CDD" id="cd00130">
    <property type="entry name" value="PAS"/>
    <property type="match status" value="1"/>
</dbReference>
<reference evidence="14 15" key="1">
    <citation type="submission" date="2016-10" db="EMBL/GenBank/DDBJ databases">
        <authorList>
            <person name="de Groot N.N."/>
        </authorList>
    </citation>
    <scope>NUCLEOTIDE SEQUENCE [LARGE SCALE GENOMIC DNA]</scope>
    <source>
        <strain evidence="14 15">HLD2</strain>
    </source>
</reference>
<dbReference type="SUPFAM" id="SSF55874">
    <property type="entry name" value="ATPase domain of HSP90 chaperone/DNA topoisomerase II/histidine kinase"/>
    <property type="match status" value="1"/>
</dbReference>
<evidence type="ECO:0000256" key="9">
    <source>
        <dbReference type="SAM" id="Phobius"/>
    </source>
</evidence>